<evidence type="ECO:0008006" key="3">
    <source>
        <dbReference type="Google" id="ProtNLM"/>
    </source>
</evidence>
<accession>C4V695</accession>
<evidence type="ECO:0000313" key="1">
    <source>
        <dbReference type="EMBL" id="EEQ47693.1"/>
    </source>
</evidence>
<name>C4V695_9FIRM</name>
<dbReference type="HOGENOM" id="CLU_1947320_0_0_9"/>
<evidence type="ECO:0000313" key="2">
    <source>
        <dbReference type="Proteomes" id="UP000005309"/>
    </source>
</evidence>
<keyword evidence="2" id="KW-1185">Reference proteome</keyword>
<dbReference type="AlphaFoldDB" id="C4V695"/>
<gene>
    <name evidence="1" type="ORF">HMPREF0908_1995</name>
</gene>
<dbReference type="RefSeq" id="WP_006691122.1">
    <property type="nucleotide sequence ID" value="NZ_GG694008.1"/>
</dbReference>
<protein>
    <recommendedName>
        <fullName evidence="3">Prepilin-type cleavage/methylation N-terminal domain protein</fullName>
    </recommendedName>
</protein>
<organism evidence="1 2">
    <name type="scientific">Selenomonas flueggei ATCC 43531</name>
    <dbReference type="NCBI Taxonomy" id="638302"/>
    <lineage>
        <taxon>Bacteria</taxon>
        <taxon>Bacillati</taxon>
        <taxon>Bacillota</taxon>
        <taxon>Negativicutes</taxon>
        <taxon>Selenomonadales</taxon>
        <taxon>Selenomonadaceae</taxon>
        <taxon>Selenomonas</taxon>
    </lineage>
</organism>
<sequence length="126" mass="13814">MRTDARGWVLMEAVILGCLVLAAAAVLGIFARSALLAEQSAARMDAAFLARQEFSVMEAGLEHGAFPTVSAPSVRVNDVTYALRADVVQQGDFYDVTLHLSWHILARAETADYVRRMKRYDTQAAP</sequence>
<reference evidence="1 2" key="1">
    <citation type="submission" date="2009-04" db="EMBL/GenBank/DDBJ databases">
        <authorList>
            <person name="Qin X."/>
            <person name="Bachman B."/>
            <person name="Battles P."/>
            <person name="Bell A."/>
            <person name="Bess C."/>
            <person name="Bickham C."/>
            <person name="Chaboub L."/>
            <person name="Chen D."/>
            <person name="Coyle M."/>
            <person name="Deiros D.R."/>
            <person name="Dinh H."/>
            <person name="Forbes L."/>
            <person name="Fowler G."/>
            <person name="Francisco L."/>
            <person name="Fu Q."/>
            <person name="Gubbala S."/>
            <person name="Hale W."/>
            <person name="Han Y."/>
            <person name="Hemphill L."/>
            <person name="Highlander S.K."/>
            <person name="Hirani K."/>
            <person name="Hogues M."/>
            <person name="Jackson L."/>
            <person name="Jakkamsetti A."/>
            <person name="Javaid M."/>
            <person name="Jiang H."/>
            <person name="Korchina V."/>
            <person name="Kovar C."/>
            <person name="Lara F."/>
            <person name="Lee S."/>
            <person name="Mata R."/>
            <person name="Mathew T."/>
            <person name="Moen C."/>
            <person name="Morales K."/>
            <person name="Munidasa M."/>
            <person name="Nazareth L."/>
            <person name="Ngo R."/>
            <person name="Nguyen L."/>
            <person name="Okwuonu G."/>
            <person name="Ongeri F."/>
            <person name="Patil S."/>
            <person name="Petrosino J."/>
            <person name="Pham C."/>
            <person name="Pham P."/>
            <person name="Pu L.-L."/>
            <person name="Puazo M."/>
            <person name="Raj R."/>
            <person name="Reid J."/>
            <person name="Rouhana J."/>
            <person name="Saada N."/>
            <person name="Shang Y."/>
            <person name="Simmons D."/>
            <person name="Thornton R."/>
            <person name="Warren J."/>
            <person name="Weissenberger G."/>
            <person name="Zhang J."/>
            <person name="Zhang L."/>
            <person name="Zhou C."/>
            <person name="Zhu D."/>
            <person name="Muzny D."/>
            <person name="Worley K."/>
            <person name="Gibbs R."/>
        </authorList>
    </citation>
    <scope>NUCLEOTIDE SEQUENCE [LARGE SCALE GENOMIC DNA]</scope>
    <source>
        <strain evidence="1 2">ATCC 43531</strain>
    </source>
</reference>
<dbReference type="Proteomes" id="UP000005309">
    <property type="component" value="Unassembled WGS sequence"/>
</dbReference>
<proteinExistence type="predicted"/>
<dbReference type="STRING" id="638302.HMPREF0908_1995"/>
<dbReference type="EMBL" id="ACLA01000033">
    <property type="protein sequence ID" value="EEQ47693.1"/>
    <property type="molecule type" value="Genomic_DNA"/>
</dbReference>
<dbReference type="OrthoDB" id="1666904at2"/>
<comment type="caution">
    <text evidence="1">The sequence shown here is derived from an EMBL/GenBank/DDBJ whole genome shotgun (WGS) entry which is preliminary data.</text>
</comment>